<dbReference type="GO" id="GO:0008097">
    <property type="term" value="F:5S rRNA binding"/>
    <property type="evidence" value="ECO:0007669"/>
    <property type="project" value="TreeGrafter"/>
</dbReference>
<dbReference type="Gene3D" id="3.80.10.10">
    <property type="entry name" value="Ribonuclease Inhibitor"/>
    <property type="match status" value="1"/>
</dbReference>
<keyword evidence="6" id="KW-0539">Nucleus</keyword>
<dbReference type="InterPro" id="IPR011687">
    <property type="entry name" value="Nop53/GLTSCR2"/>
</dbReference>
<dbReference type="InterPro" id="IPR001810">
    <property type="entry name" value="F-box_dom"/>
</dbReference>
<feature type="compositionally biased region" description="Basic and acidic residues" evidence="7">
    <location>
        <begin position="122"/>
        <end position="134"/>
    </location>
</feature>
<feature type="compositionally biased region" description="Acidic residues" evidence="7">
    <location>
        <begin position="237"/>
        <end position="250"/>
    </location>
</feature>
<dbReference type="Pfam" id="PF23622">
    <property type="entry name" value="LRR_At1g61320_AtMIF1"/>
    <property type="match status" value="1"/>
</dbReference>
<dbReference type="Proteomes" id="UP001231189">
    <property type="component" value="Unassembled WGS sequence"/>
</dbReference>
<evidence type="ECO:0000256" key="4">
    <source>
        <dbReference type="ARBA" id="ARBA00018339"/>
    </source>
</evidence>
<comment type="subcellular location">
    <subcellularLocation>
        <location evidence="1">Nucleus</location>
        <location evidence="1">Nucleolus</location>
    </subcellularLocation>
    <subcellularLocation>
        <location evidence="2">Nucleus</location>
        <location evidence="2">Nucleoplasm</location>
    </subcellularLocation>
</comment>
<dbReference type="SUPFAM" id="SSF81383">
    <property type="entry name" value="F-box domain"/>
    <property type="match status" value="1"/>
</dbReference>
<comment type="caution">
    <text evidence="9">The sequence shown here is derived from an EMBL/GenBank/DDBJ whole genome shotgun (WGS) entry which is preliminary data.</text>
</comment>
<dbReference type="Pfam" id="PF07767">
    <property type="entry name" value="Nop53"/>
    <property type="match status" value="1"/>
</dbReference>
<dbReference type="GO" id="GO:0006364">
    <property type="term" value="P:rRNA processing"/>
    <property type="evidence" value="ECO:0007669"/>
    <property type="project" value="TreeGrafter"/>
</dbReference>
<feature type="compositionally biased region" description="Basic residues" evidence="7">
    <location>
        <begin position="110"/>
        <end position="121"/>
    </location>
</feature>
<keyword evidence="5" id="KW-0690">Ribosome biogenesis</keyword>
<protein>
    <recommendedName>
        <fullName evidence="4">Ribosome biogenesis protein NOP53</fullName>
    </recommendedName>
</protein>
<keyword evidence="10" id="KW-1185">Reference proteome</keyword>
<dbReference type="PANTHER" id="PTHR14211:SF7">
    <property type="entry name" value="RIBOSOME BIOGENESIS PROTEIN NOP53"/>
    <property type="match status" value="1"/>
</dbReference>
<sequence>MGKAAKGSRKGKKAWRANIRTDDIDEFYEKQTRDAHAGAAAIPSLPSDSLFFVDKPASASTSSAAADPAAQDVPVKRKIEKNREKVLYHESVLKRNPYVQPVPSSLVSKKDKKKFKKHAKKKELQEPKEEKSVPMEEDSTEPNLDIWGGDGKGDALPKKGMKRLMKNRSTTSVIPAVEVEPPGCSFNPKFEDHQDSLAQAVADEMRKIYTKELGPKPVPLTVLGEAVAEEDKFFLDAADDGDGDAADGDGDGVATEGDGDQDADALAGERKTKTKRVTRVELNKRARRKERLRTEADAKKLEVLSKQIDSLPNIIAEIAKEDEEKEKMHTRRTLAKEERLKSAPRRLGRHKFEPAPVQVLLTEEISGSLRQLKGCCNLARDRYKSIEKRGMLAPNKKIRANLMDKQCSQEHSNKGDAFSRVVKPNLAEPMQLQLLPPDILRDILSWLSIKQFVRMSILSREWRRLRICHPDLVFTKDTFGINTAMDIDKSMTVGELLNMHAKKLELLNRKFIDNVDSVLRPLWSTSTTLDKFVIKFGLRREHKHYIDRWVSFSITSRAKHIALDFTSDGSSCDSGFDKYVFPLCDLSGPNGSCIMSLDLGYIFLKLPLSFCGITNLKKLTLKMVSINGGDLQRLLLSCALLESLSIEMCSDLSSLCVPQELSQLQYLRVRYCGMKMLELHAPNLTKFVFDDSLMHTVLSESSKLSEAIFVSNLRVLNGYDDVLDDIFTELPAALPHMDTLLLLLTSSQVQRFSNTRDSFICLRHLNMNLNISLYPDDDSWVMGFVNLLELAPLLEELELHMDHYRHCSSNLRMVTAAQGPLHRHLKSVYMSGFSDVSGLAELAFYILENAIVLERMVVDPVTGMKEDLNTERFYSVSKAGSSEEFVLPTEGDRYCLEEMRLFAKMNLDREEFRHVLTVL</sequence>
<evidence type="ECO:0000256" key="2">
    <source>
        <dbReference type="ARBA" id="ARBA00004642"/>
    </source>
</evidence>
<comment type="similarity">
    <text evidence="3">Belongs to the NOP53 family.</text>
</comment>
<dbReference type="InterPro" id="IPR036047">
    <property type="entry name" value="F-box-like_dom_sf"/>
</dbReference>
<gene>
    <name evidence="9" type="ORF">QYE76_009486</name>
</gene>
<evidence type="ECO:0000256" key="7">
    <source>
        <dbReference type="SAM" id="MobiDB-lite"/>
    </source>
</evidence>
<feature type="region of interest" description="Disordered" evidence="7">
    <location>
        <begin position="56"/>
        <end position="77"/>
    </location>
</feature>
<dbReference type="InterPro" id="IPR032675">
    <property type="entry name" value="LRR_dom_sf"/>
</dbReference>
<feature type="region of interest" description="Disordered" evidence="7">
    <location>
        <begin position="99"/>
        <end position="158"/>
    </location>
</feature>
<dbReference type="InterPro" id="IPR055357">
    <property type="entry name" value="LRR_At1g61320_AtMIF1"/>
</dbReference>
<feature type="region of interest" description="Disordered" evidence="7">
    <location>
        <begin position="237"/>
        <end position="276"/>
    </location>
</feature>
<dbReference type="Gene3D" id="1.20.1280.50">
    <property type="match status" value="1"/>
</dbReference>
<feature type="domain" description="F-box" evidence="8">
    <location>
        <begin position="429"/>
        <end position="477"/>
    </location>
</feature>
<evidence type="ECO:0000256" key="5">
    <source>
        <dbReference type="ARBA" id="ARBA00022517"/>
    </source>
</evidence>
<proteinExistence type="inferred from homology"/>
<evidence type="ECO:0000256" key="6">
    <source>
        <dbReference type="ARBA" id="ARBA00023242"/>
    </source>
</evidence>
<evidence type="ECO:0000313" key="10">
    <source>
        <dbReference type="Proteomes" id="UP001231189"/>
    </source>
</evidence>
<dbReference type="EMBL" id="JAUUTY010000001">
    <property type="protein sequence ID" value="KAK1692789.1"/>
    <property type="molecule type" value="Genomic_DNA"/>
</dbReference>
<dbReference type="GO" id="GO:0000027">
    <property type="term" value="P:ribosomal large subunit assembly"/>
    <property type="evidence" value="ECO:0007669"/>
    <property type="project" value="TreeGrafter"/>
</dbReference>
<dbReference type="SUPFAM" id="SSF52047">
    <property type="entry name" value="RNI-like"/>
    <property type="match status" value="1"/>
</dbReference>
<name>A0AAD8TV35_LOLMU</name>
<reference evidence="9" key="1">
    <citation type="submission" date="2023-07" db="EMBL/GenBank/DDBJ databases">
        <title>A chromosome-level genome assembly of Lolium multiflorum.</title>
        <authorList>
            <person name="Chen Y."/>
            <person name="Copetti D."/>
            <person name="Kolliker R."/>
            <person name="Studer B."/>
        </authorList>
    </citation>
    <scope>NUCLEOTIDE SEQUENCE</scope>
    <source>
        <strain evidence="9">02402/16</strain>
        <tissue evidence="9">Leaf</tissue>
    </source>
</reference>
<organism evidence="9 10">
    <name type="scientific">Lolium multiflorum</name>
    <name type="common">Italian ryegrass</name>
    <name type="synonym">Lolium perenne subsp. multiflorum</name>
    <dbReference type="NCBI Taxonomy" id="4521"/>
    <lineage>
        <taxon>Eukaryota</taxon>
        <taxon>Viridiplantae</taxon>
        <taxon>Streptophyta</taxon>
        <taxon>Embryophyta</taxon>
        <taxon>Tracheophyta</taxon>
        <taxon>Spermatophyta</taxon>
        <taxon>Magnoliopsida</taxon>
        <taxon>Liliopsida</taxon>
        <taxon>Poales</taxon>
        <taxon>Poaceae</taxon>
        <taxon>BOP clade</taxon>
        <taxon>Pooideae</taxon>
        <taxon>Poodae</taxon>
        <taxon>Poeae</taxon>
        <taxon>Poeae Chloroplast Group 2 (Poeae type)</taxon>
        <taxon>Loliodinae</taxon>
        <taxon>Loliinae</taxon>
        <taxon>Lolium</taxon>
    </lineage>
</organism>
<dbReference type="PANTHER" id="PTHR14211">
    <property type="entry name" value="GLIOMA SUPPRESSOR CANDIDATE REGION GENE 2"/>
    <property type="match status" value="1"/>
</dbReference>
<evidence type="ECO:0000256" key="1">
    <source>
        <dbReference type="ARBA" id="ARBA00004604"/>
    </source>
</evidence>
<dbReference type="Pfam" id="PF00646">
    <property type="entry name" value="F-box"/>
    <property type="match status" value="1"/>
</dbReference>
<evidence type="ECO:0000256" key="3">
    <source>
        <dbReference type="ARBA" id="ARBA00008838"/>
    </source>
</evidence>
<dbReference type="GO" id="GO:0005730">
    <property type="term" value="C:nucleolus"/>
    <property type="evidence" value="ECO:0007669"/>
    <property type="project" value="UniProtKB-SubCell"/>
</dbReference>
<accession>A0AAD8TV35</accession>
<feature type="compositionally biased region" description="Low complexity" evidence="7">
    <location>
        <begin position="57"/>
        <end position="70"/>
    </location>
</feature>
<dbReference type="PROSITE" id="PS50181">
    <property type="entry name" value="FBOX"/>
    <property type="match status" value="1"/>
</dbReference>
<dbReference type="AlphaFoldDB" id="A0AAD8TV35"/>
<dbReference type="GO" id="GO:0005654">
    <property type="term" value="C:nucleoplasm"/>
    <property type="evidence" value="ECO:0007669"/>
    <property type="project" value="UniProtKB-SubCell"/>
</dbReference>
<evidence type="ECO:0000313" key="9">
    <source>
        <dbReference type="EMBL" id="KAK1692789.1"/>
    </source>
</evidence>
<evidence type="ECO:0000259" key="8">
    <source>
        <dbReference type="PROSITE" id="PS50181"/>
    </source>
</evidence>